<reference evidence="1 2" key="1">
    <citation type="submission" date="2013-11" db="EMBL/GenBank/DDBJ databases">
        <title>Single cell genomics of uncultured Tannerella BU063 (oral taxon 286).</title>
        <authorList>
            <person name="Beall C.J."/>
            <person name="Campbell A.G."/>
            <person name="Griffen A.L."/>
            <person name="Podar M."/>
            <person name="Leys E.J."/>
        </authorList>
    </citation>
    <scope>NUCLEOTIDE SEQUENCE [LARGE SCALE GENOMIC DNA]</scope>
    <source>
        <strain evidence="1">Cell 2</strain>
    </source>
</reference>
<proteinExistence type="predicted"/>
<protein>
    <submittedName>
        <fullName evidence="1">Uncharacterized protein</fullName>
    </submittedName>
</protein>
<dbReference type="EMBL" id="AYUF01000492">
    <property type="protein sequence ID" value="ETK01080.1"/>
    <property type="molecule type" value="Genomic_DNA"/>
</dbReference>
<evidence type="ECO:0000313" key="2">
    <source>
        <dbReference type="Proteomes" id="UP000018837"/>
    </source>
</evidence>
<comment type="caution">
    <text evidence="1">The sequence shown here is derived from an EMBL/GenBank/DDBJ whole genome shotgun (WGS) entry which is preliminary data.</text>
</comment>
<sequence>MIEQDYLLKIMQEFIDAIGKIMRRPNEDDRAAEARMQAHFDAVSRQFFQQPTSHFLRLEKEDILDDLLAQSDPRRTEGRAQMLAELFYRNALIKSSLVERLDLLEKSLYLFAYIGRTSRTYSWDRERKMADIRRRLDEFETEG</sequence>
<evidence type="ECO:0000313" key="1">
    <source>
        <dbReference type="EMBL" id="ETK01080.1"/>
    </source>
</evidence>
<dbReference type="Proteomes" id="UP000018837">
    <property type="component" value="Unassembled WGS sequence"/>
</dbReference>
<name>W2C1N7_9BACT</name>
<gene>
    <name evidence="1" type="ORF">N425_12175</name>
</gene>
<organism evidence="1 2">
    <name type="scientific">Tannerella sp. oral taxon BU063 isolate Cell 2</name>
    <dbReference type="NCBI Taxonomy" id="1411148"/>
    <lineage>
        <taxon>Bacteria</taxon>
        <taxon>Pseudomonadati</taxon>
        <taxon>Bacteroidota</taxon>
        <taxon>Bacteroidia</taxon>
        <taxon>Bacteroidales</taxon>
        <taxon>Tannerellaceae</taxon>
        <taxon>Tannerella</taxon>
    </lineage>
</organism>
<dbReference type="PATRIC" id="fig|1411148.3.peg.2013"/>
<dbReference type="AlphaFoldDB" id="W2C1N7"/>
<accession>W2C1N7</accession>